<gene>
    <name evidence="2" type="ORF">AVEN_230245_1</name>
</gene>
<evidence type="ECO:0000256" key="1">
    <source>
        <dbReference type="ARBA" id="ARBA00004123"/>
    </source>
</evidence>
<dbReference type="InterPro" id="IPR009057">
    <property type="entry name" value="Homeodomain-like_sf"/>
</dbReference>
<dbReference type="Proteomes" id="UP000499080">
    <property type="component" value="Unassembled WGS sequence"/>
</dbReference>
<keyword evidence="3" id="KW-1185">Reference proteome</keyword>
<name>A0A4Y2DV65_ARAVE</name>
<proteinExistence type="predicted"/>
<organism evidence="2 3">
    <name type="scientific">Araneus ventricosus</name>
    <name type="common">Orbweaver spider</name>
    <name type="synonym">Epeira ventricosa</name>
    <dbReference type="NCBI Taxonomy" id="182803"/>
    <lineage>
        <taxon>Eukaryota</taxon>
        <taxon>Metazoa</taxon>
        <taxon>Ecdysozoa</taxon>
        <taxon>Arthropoda</taxon>
        <taxon>Chelicerata</taxon>
        <taxon>Arachnida</taxon>
        <taxon>Araneae</taxon>
        <taxon>Araneomorphae</taxon>
        <taxon>Entelegynae</taxon>
        <taxon>Araneoidea</taxon>
        <taxon>Araneidae</taxon>
        <taxon>Araneus</taxon>
    </lineage>
</organism>
<dbReference type="Gene3D" id="1.10.10.60">
    <property type="entry name" value="Homeodomain-like"/>
    <property type="match status" value="1"/>
</dbReference>
<sequence>MSSKKIPQEENNKRRKIIVEMKHKIIQKQERGVSLDNLALTYNRSTSTICKILKNKDRIKKIDASKGMTRILSMKRLRILVDVERLFLIWINENQLQGNSVKKISVKRISFVNRHPQCCKAR</sequence>
<dbReference type="EMBL" id="BGPR01000445">
    <property type="protein sequence ID" value="GBM20661.1"/>
    <property type="molecule type" value="Genomic_DNA"/>
</dbReference>
<protein>
    <submittedName>
        <fullName evidence="2">Uncharacterized protein</fullName>
    </submittedName>
</protein>
<reference evidence="2 3" key="1">
    <citation type="journal article" date="2019" name="Sci. Rep.">
        <title>Orb-weaving spider Araneus ventricosus genome elucidates the spidroin gene catalogue.</title>
        <authorList>
            <person name="Kono N."/>
            <person name="Nakamura H."/>
            <person name="Ohtoshi R."/>
            <person name="Moran D.A.P."/>
            <person name="Shinohara A."/>
            <person name="Yoshida Y."/>
            <person name="Fujiwara M."/>
            <person name="Mori M."/>
            <person name="Tomita M."/>
            <person name="Arakawa K."/>
        </authorList>
    </citation>
    <scope>NUCLEOTIDE SEQUENCE [LARGE SCALE GENOMIC DNA]</scope>
</reference>
<dbReference type="OrthoDB" id="9909311at2759"/>
<comment type="subcellular location">
    <subcellularLocation>
        <location evidence="1">Nucleus</location>
    </subcellularLocation>
</comment>
<evidence type="ECO:0000313" key="2">
    <source>
        <dbReference type="EMBL" id="GBM20661.1"/>
    </source>
</evidence>
<dbReference type="AlphaFoldDB" id="A0A4Y2DV65"/>
<accession>A0A4Y2DV65</accession>
<dbReference type="GO" id="GO:0005634">
    <property type="term" value="C:nucleus"/>
    <property type="evidence" value="ECO:0007669"/>
    <property type="project" value="UniProtKB-SubCell"/>
</dbReference>
<comment type="caution">
    <text evidence="2">The sequence shown here is derived from an EMBL/GenBank/DDBJ whole genome shotgun (WGS) entry which is preliminary data.</text>
</comment>
<dbReference type="SUPFAM" id="SSF46689">
    <property type="entry name" value="Homeodomain-like"/>
    <property type="match status" value="1"/>
</dbReference>
<evidence type="ECO:0000313" key="3">
    <source>
        <dbReference type="Proteomes" id="UP000499080"/>
    </source>
</evidence>